<gene>
    <name evidence="5" type="ORF">Nepgr_000872</name>
</gene>
<evidence type="ECO:0000256" key="3">
    <source>
        <dbReference type="SAM" id="MobiDB-lite"/>
    </source>
</evidence>
<dbReference type="EMBL" id="BSYO01000001">
    <property type="protein sequence ID" value="GMG99032.1"/>
    <property type="molecule type" value="Genomic_DNA"/>
</dbReference>
<comment type="similarity">
    <text evidence="1 2">Belongs to the TIFY/JAZ family.</text>
</comment>
<dbReference type="Proteomes" id="UP001279734">
    <property type="component" value="Unassembled WGS sequence"/>
</dbReference>
<evidence type="ECO:0000256" key="2">
    <source>
        <dbReference type="RuleBase" id="RU369065"/>
    </source>
</evidence>
<dbReference type="InterPro" id="IPR040390">
    <property type="entry name" value="TIFY/JAZ"/>
</dbReference>
<reference evidence="5" key="1">
    <citation type="submission" date="2023-05" db="EMBL/GenBank/DDBJ databases">
        <title>Nepenthes gracilis genome sequencing.</title>
        <authorList>
            <person name="Fukushima K."/>
        </authorList>
    </citation>
    <scope>NUCLEOTIDE SEQUENCE</scope>
    <source>
        <strain evidence="5">SING2019-196</strain>
    </source>
</reference>
<dbReference type="AlphaFoldDB" id="A0AAD3P615"/>
<feature type="region of interest" description="Disordered" evidence="3">
    <location>
        <begin position="59"/>
        <end position="93"/>
    </location>
</feature>
<accession>A0AAD3P615</accession>
<name>A0AAD3P615_NEPGR</name>
<evidence type="ECO:0000313" key="6">
    <source>
        <dbReference type="Proteomes" id="UP001279734"/>
    </source>
</evidence>
<dbReference type="Pfam" id="PF06200">
    <property type="entry name" value="tify"/>
    <property type="match status" value="1"/>
</dbReference>
<evidence type="ECO:0000313" key="5">
    <source>
        <dbReference type="EMBL" id="GMG99032.1"/>
    </source>
</evidence>
<feature type="compositionally biased region" description="Polar residues" evidence="3">
    <location>
        <begin position="286"/>
        <end position="309"/>
    </location>
</feature>
<keyword evidence="2" id="KW-0539">Nucleus</keyword>
<dbReference type="GO" id="GO:0009611">
    <property type="term" value="P:response to wounding"/>
    <property type="evidence" value="ECO:0007669"/>
    <property type="project" value="UniProtKB-UniRule"/>
</dbReference>
<comment type="function">
    <text evidence="2">Repressor of jasmonate responses.</text>
</comment>
<dbReference type="GO" id="GO:2000022">
    <property type="term" value="P:regulation of jasmonic acid mediated signaling pathway"/>
    <property type="evidence" value="ECO:0007669"/>
    <property type="project" value="UniProtKB-UniRule"/>
</dbReference>
<comment type="caution">
    <text evidence="5">The sequence shown here is derived from an EMBL/GenBank/DDBJ whole genome shotgun (WGS) entry which is preliminary data.</text>
</comment>
<dbReference type="PANTHER" id="PTHR33077:SF8">
    <property type="entry name" value="PROTEIN TIFY 8"/>
    <property type="match status" value="1"/>
</dbReference>
<dbReference type="GO" id="GO:0031347">
    <property type="term" value="P:regulation of defense response"/>
    <property type="evidence" value="ECO:0007669"/>
    <property type="project" value="UniProtKB-UniRule"/>
</dbReference>
<feature type="region of interest" description="Disordered" evidence="3">
    <location>
        <begin position="278"/>
        <end position="309"/>
    </location>
</feature>
<feature type="domain" description="Tify" evidence="4">
    <location>
        <begin position="311"/>
        <end position="346"/>
    </location>
</feature>
<comment type="subcellular location">
    <subcellularLocation>
        <location evidence="2">Nucleus</location>
    </subcellularLocation>
</comment>
<dbReference type="SMART" id="SM00979">
    <property type="entry name" value="TIFY"/>
    <property type="match status" value="1"/>
</dbReference>
<comment type="domain">
    <text evidence="2">The jas domain is required for interaction with COI1.</text>
</comment>
<keyword evidence="2" id="KW-1184">Jasmonic acid signaling pathway</keyword>
<evidence type="ECO:0000259" key="4">
    <source>
        <dbReference type="PROSITE" id="PS51320"/>
    </source>
</evidence>
<dbReference type="GO" id="GO:0005634">
    <property type="term" value="C:nucleus"/>
    <property type="evidence" value="ECO:0007669"/>
    <property type="project" value="UniProtKB-SubCell"/>
</dbReference>
<dbReference type="PROSITE" id="PS51320">
    <property type="entry name" value="TIFY"/>
    <property type="match status" value="1"/>
</dbReference>
<sequence>MAAVVVKMMGQSSKSNAVSDRQAKQPAVFHDFLGEGGRNCDCDPPVILASMADKPAADVGRLSEASPSASGSVGASSGCGRGPFSTLSDLGSGRQVGNQFRRIGSYGPRSDFSLADMNNRFVGSKRNNSDSAFMGASWEGLPQMGPESIQSSHTTKMLRHGGGGEGPLNSHYDGPFRGVQPIRPGSASLVLQAKSSNNADVVLPKWDQSNLMNMGGSMQFIPRMGQASPLGYQLPLNRFRDGTSGPSILSPTAADEGSRTGIKGSGIFSSINSSRLRTEKNPCTIPGSSTIKPANPNSEPESSYPLSQNGLTSVSRQMTIIYGGHVHVFDDVHPNKADIIMALAGSNGGSWSTTLPKSTTRSTYTKSCTHIEENETGGITAKDVRTSVRAADSSVEDK</sequence>
<organism evidence="5 6">
    <name type="scientific">Nepenthes gracilis</name>
    <name type="common">Slender pitcher plant</name>
    <dbReference type="NCBI Taxonomy" id="150966"/>
    <lineage>
        <taxon>Eukaryota</taxon>
        <taxon>Viridiplantae</taxon>
        <taxon>Streptophyta</taxon>
        <taxon>Embryophyta</taxon>
        <taxon>Tracheophyta</taxon>
        <taxon>Spermatophyta</taxon>
        <taxon>Magnoliopsida</taxon>
        <taxon>eudicotyledons</taxon>
        <taxon>Gunneridae</taxon>
        <taxon>Pentapetalae</taxon>
        <taxon>Caryophyllales</taxon>
        <taxon>Nepenthaceae</taxon>
        <taxon>Nepenthes</taxon>
    </lineage>
</organism>
<protein>
    <recommendedName>
        <fullName evidence="2">Protein TIFY</fullName>
    </recommendedName>
    <alternativeName>
        <fullName evidence="2">Jasmonate ZIM domain-containing protein</fullName>
    </alternativeName>
</protein>
<dbReference type="InterPro" id="IPR010399">
    <property type="entry name" value="Tify_dom"/>
</dbReference>
<keyword evidence="6" id="KW-1185">Reference proteome</keyword>
<dbReference type="PANTHER" id="PTHR33077">
    <property type="entry name" value="PROTEIN TIFY 4A-RELATED-RELATED"/>
    <property type="match status" value="1"/>
</dbReference>
<proteinExistence type="inferred from homology"/>
<evidence type="ECO:0000256" key="1">
    <source>
        <dbReference type="ARBA" id="ARBA00008614"/>
    </source>
</evidence>
<feature type="compositionally biased region" description="Low complexity" evidence="3">
    <location>
        <begin position="63"/>
        <end position="78"/>
    </location>
</feature>